<name>A0A933LQS3_UNCTE</name>
<evidence type="ECO:0000259" key="2">
    <source>
        <dbReference type="PROSITE" id="PS51819"/>
    </source>
</evidence>
<dbReference type="Gene3D" id="3.10.180.10">
    <property type="entry name" value="2,3-Dihydroxybiphenyl 1,2-Dioxygenase, domain 1"/>
    <property type="match status" value="1"/>
</dbReference>
<dbReference type="GO" id="GO:0046491">
    <property type="term" value="P:L-methylmalonyl-CoA metabolic process"/>
    <property type="evidence" value="ECO:0007669"/>
    <property type="project" value="TreeGrafter"/>
</dbReference>
<gene>
    <name evidence="3" type="ORF">HY730_04495</name>
</gene>
<comment type="caution">
    <text evidence="3">The sequence shown here is derived from an EMBL/GenBank/DDBJ whole genome shotgun (WGS) entry which is preliminary data.</text>
</comment>
<evidence type="ECO:0000313" key="4">
    <source>
        <dbReference type="Proteomes" id="UP000772181"/>
    </source>
</evidence>
<dbReference type="InterPro" id="IPR037523">
    <property type="entry name" value="VOC_core"/>
</dbReference>
<accession>A0A933LQS3</accession>
<evidence type="ECO:0000313" key="3">
    <source>
        <dbReference type="EMBL" id="MBI4595622.1"/>
    </source>
</evidence>
<reference evidence="3" key="1">
    <citation type="submission" date="2020-07" db="EMBL/GenBank/DDBJ databases">
        <title>Huge and variable diversity of episymbiotic CPR bacteria and DPANN archaea in groundwater ecosystems.</title>
        <authorList>
            <person name="He C.Y."/>
            <person name="Keren R."/>
            <person name="Whittaker M."/>
            <person name="Farag I.F."/>
            <person name="Doudna J."/>
            <person name="Cate J.H.D."/>
            <person name="Banfield J.F."/>
        </authorList>
    </citation>
    <scope>NUCLEOTIDE SEQUENCE</scope>
    <source>
        <strain evidence="3">NC_groundwater_1482_Ag_S-0.65um_47_24</strain>
    </source>
</reference>
<dbReference type="InterPro" id="IPR029068">
    <property type="entry name" value="Glyas_Bleomycin-R_OHBP_Dase"/>
</dbReference>
<dbReference type="SUPFAM" id="SSF54593">
    <property type="entry name" value="Glyoxalase/Bleomycin resistance protein/Dihydroxybiphenyl dioxygenase"/>
    <property type="match status" value="1"/>
</dbReference>
<dbReference type="EMBL" id="JACQWF010000205">
    <property type="protein sequence ID" value="MBI4595622.1"/>
    <property type="molecule type" value="Genomic_DNA"/>
</dbReference>
<organism evidence="3 4">
    <name type="scientific">Tectimicrobiota bacterium</name>
    <dbReference type="NCBI Taxonomy" id="2528274"/>
    <lineage>
        <taxon>Bacteria</taxon>
        <taxon>Pseudomonadati</taxon>
        <taxon>Nitrospinota/Tectimicrobiota group</taxon>
        <taxon>Candidatus Tectimicrobiota</taxon>
    </lineage>
</organism>
<protein>
    <submittedName>
        <fullName evidence="3">VOC family protein</fullName>
    </submittedName>
</protein>
<dbReference type="PROSITE" id="PS51819">
    <property type="entry name" value="VOC"/>
    <property type="match status" value="1"/>
</dbReference>
<dbReference type="Pfam" id="PF13669">
    <property type="entry name" value="Glyoxalase_4"/>
    <property type="match status" value="1"/>
</dbReference>
<keyword evidence="1" id="KW-0479">Metal-binding</keyword>
<dbReference type="Proteomes" id="UP000772181">
    <property type="component" value="Unassembled WGS sequence"/>
</dbReference>
<dbReference type="GO" id="GO:0004493">
    <property type="term" value="F:methylmalonyl-CoA epimerase activity"/>
    <property type="evidence" value="ECO:0007669"/>
    <property type="project" value="TreeGrafter"/>
</dbReference>
<dbReference type="PANTHER" id="PTHR43048">
    <property type="entry name" value="METHYLMALONYL-COA EPIMERASE"/>
    <property type="match status" value="1"/>
</dbReference>
<dbReference type="InterPro" id="IPR051785">
    <property type="entry name" value="MMCE/EMCE_epimerase"/>
</dbReference>
<feature type="domain" description="VOC" evidence="2">
    <location>
        <begin position="6"/>
        <end position="134"/>
    </location>
</feature>
<proteinExistence type="predicted"/>
<dbReference type="GO" id="GO:0046872">
    <property type="term" value="F:metal ion binding"/>
    <property type="evidence" value="ECO:0007669"/>
    <property type="project" value="UniProtKB-KW"/>
</dbReference>
<sequence>MFKIRRIDHIGIAVRDLKKAMETMTDLLGAELICIKDLKMSGNNASAAYMKLGESIIVLDEASQPGGFLEKFIQQRGEGLHHVGVEIDDLDDFIESLQKKGVRIPAKSLEGDFRREVLLSPKEALGVVWQVIQWQDGSEKSVQERVDRIRQFDGVVDS</sequence>
<dbReference type="AlphaFoldDB" id="A0A933LQS3"/>
<dbReference type="PANTHER" id="PTHR43048:SF3">
    <property type="entry name" value="METHYLMALONYL-COA EPIMERASE, MITOCHONDRIAL"/>
    <property type="match status" value="1"/>
</dbReference>
<evidence type="ECO:0000256" key="1">
    <source>
        <dbReference type="ARBA" id="ARBA00022723"/>
    </source>
</evidence>